<keyword evidence="3" id="KW-1185">Reference proteome</keyword>
<feature type="compositionally biased region" description="Polar residues" evidence="1">
    <location>
        <begin position="1"/>
        <end position="13"/>
    </location>
</feature>
<dbReference type="EMBL" id="LXQA011321544">
    <property type="protein sequence ID" value="MCI93172.1"/>
    <property type="molecule type" value="Genomic_DNA"/>
</dbReference>
<feature type="region of interest" description="Disordered" evidence="1">
    <location>
        <begin position="1"/>
        <end position="23"/>
    </location>
</feature>
<sequence length="23" mass="2411">AITIPSATESMSVSEVMGERSDI</sequence>
<feature type="non-terminal residue" evidence="2">
    <location>
        <position position="1"/>
    </location>
</feature>
<proteinExistence type="predicted"/>
<dbReference type="Proteomes" id="UP000265520">
    <property type="component" value="Unassembled WGS sequence"/>
</dbReference>
<protein>
    <submittedName>
        <fullName evidence="2">Uncharacterized protein</fullName>
    </submittedName>
</protein>
<name>A0A392W0F9_9FABA</name>
<evidence type="ECO:0000313" key="3">
    <source>
        <dbReference type="Proteomes" id="UP000265520"/>
    </source>
</evidence>
<reference evidence="2 3" key="1">
    <citation type="journal article" date="2018" name="Front. Plant Sci.">
        <title>Red Clover (Trifolium pratense) and Zigzag Clover (T. medium) - A Picture of Genomic Similarities and Differences.</title>
        <authorList>
            <person name="Dluhosova J."/>
            <person name="Istvanek J."/>
            <person name="Nedelnik J."/>
            <person name="Repkova J."/>
        </authorList>
    </citation>
    <scope>NUCLEOTIDE SEQUENCE [LARGE SCALE GENOMIC DNA]</scope>
    <source>
        <strain evidence="3">cv. 10/8</strain>
        <tissue evidence="2">Leaf</tissue>
    </source>
</reference>
<organism evidence="2 3">
    <name type="scientific">Trifolium medium</name>
    <dbReference type="NCBI Taxonomy" id="97028"/>
    <lineage>
        <taxon>Eukaryota</taxon>
        <taxon>Viridiplantae</taxon>
        <taxon>Streptophyta</taxon>
        <taxon>Embryophyta</taxon>
        <taxon>Tracheophyta</taxon>
        <taxon>Spermatophyta</taxon>
        <taxon>Magnoliopsida</taxon>
        <taxon>eudicotyledons</taxon>
        <taxon>Gunneridae</taxon>
        <taxon>Pentapetalae</taxon>
        <taxon>rosids</taxon>
        <taxon>fabids</taxon>
        <taxon>Fabales</taxon>
        <taxon>Fabaceae</taxon>
        <taxon>Papilionoideae</taxon>
        <taxon>50 kb inversion clade</taxon>
        <taxon>NPAAA clade</taxon>
        <taxon>Hologalegina</taxon>
        <taxon>IRL clade</taxon>
        <taxon>Trifolieae</taxon>
        <taxon>Trifolium</taxon>
    </lineage>
</organism>
<dbReference type="AlphaFoldDB" id="A0A392W0F9"/>
<evidence type="ECO:0000313" key="2">
    <source>
        <dbReference type="EMBL" id="MCI93172.1"/>
    </source>
</evidence>
<comment type="caution">
    <text evidence="2">The sequence shown here is derived from an EMBL/GenBank/DDBJ whole genome shotgun (WGS) entry which is preliminary data.</text>
</comment>
<accession>A0A392W0F9</accession>
<evidence type="ECO:0000256" key="1">
    <source>
        <dbReference type="SAM" id="MobiDB-lite"/>
    </source>
</evidence>